<feature type="compositionally biased region" description="Acidic residues" evidence="1">
    <location>
        <begin position="188"/>
        <end position="201"/>
    </location>
</feature>
<evidence type="ECO:0000256" key="1">
    <source>
        <dbReference type="SAM" id="MobiDB-lite"/>
    </source>
</evidence>
<protein>
    <submittedName>
        <fullName evidence="2">Uncharacterized protein</fullName>
    </submittedName>
</protein>
<dbReference type="AlphaFoldDB" id="A0A9P8CCK0"/>
<keyword evidence="3" id="KW-1185">Reference proteome</keyword>
<accession>A0A9P8CCK0</accession>
<sequence>MLKLENGASDIGLPGHPDSLFGDLDFDCYLAEQEVCPGIEHNGSCATNQNTDTPDDPTDNLVVWREFEKSDTPGSSTHRVVERRGKAKRRRSQNDSSVIIDSSDSGASESDVESVFENSSSKRSKSGSWGGSQDSSLCCSDNDEDVAKPTTRLRVCPPIPVVDLTERQNDCFSAELHDTSNSVHDIEPQIDAEDPDSDDDELSHSPSWYRFRPSTVTIEGTSTMLEARHRYVALVEDVFRDREFHGILGKEYIDGEVHYLVDWVPTLVRGRVLHKAKAQPLINHFEASCEAQREKKKCVGAHRLNGSGVTEGMHRKRQGRTRNML</sequence>
<name>A0A9P8CCK0_9HELO</name>
<dbReference type="Proteomes" id="UP000887226">
    <property type="component" value="Unassembled WGS sequence"/>
</dbReference>
<evidence type="ECO:0000313" key="3">
    <source>
        <dbReference type="Proteomes" id="UP000887226"/>
    </source>
</evidence>
<feature type="region of interest" description="Disordered" evidence="1">
    <location>
        <begin position="67"/>
        <end position="141"/>
    </location>
</feature>
<reference evidence="2" key="1">
    <citation type="journal article" date="2021" name="IMA Fungus">
        <title>Genomic characterization of three marine fungi, including Emericellopsis atlantica sp. nov. with signatures of a generalist lifestyle and marine biomass degradation.</title>
        <authorList>
            <person name="Hagestad O.C."/>
            <person name="Hou L."/>
            <person name="Andersen J.H."/>
            <person name="Hansen E.H."/>
            <person name="Altermark B."/>
            <person name="Li C."/>
            <person name="Kuhnert E."/>
            <person name="Cox R.J."/>
            <person name="Crous P.W."/>
            <person name="Spatafora J.W."/>
            <person name="Lail K."/>
            <person name="Amirebrahimi M."/>
            <person name="Lipzen A."/>
            <person name="Pangilinan J."/>
            <person name="Andreopoulos W."/>
            <person name="Hayes R.D."/>
            <person name="Ng V."/>
            <person name="Grigoriev I.V."/>
            <person name="Jackson S.A."/>
            <person name="Sutton T.D.S."/>
            <person name="Dobson A.D.W."/>
            <person name="Rama T."/>
        </authorList>
    </citation>
    <scope>NUCLEOTIDE SEQUENCE</scope>
    <source>
        <strain evidence="2">TRa3180A</strain>
    </source>
</reference>
<gene>
    <name evidence="2" type="ORF">BJ878DRAFT_191733</name>
</gene>
<organism evidence="2 3">
    <name type="scientific">Calycina marina</name>
    <dbReference type="NCBI Taxonomy" id="1763456"/>
    <lineage>
        <taxon>Eukaryota</taxon>
        <taxon>Fungi</taxon>
        <taxon>Dikarya</taxon>
        <taxon>Ascomycota</taxon>
        <taxon>Pezizomycotina</taxon>
        <taxon>Leotiomycetes</taxon>
        <taxon>Helotiales</taxon>
        <taxon>Pezizellaceae</taxon>
        <taxon>Calycina</taxon>
    </lineage>
</organism>
<feature type="region of interest" description="Disordered" evidence="1">
    <location>
        <begin position="182"/>
        <end position="206"/>
    </location>
</feature>
<feature type="compositionally biased region" description="Low complexity" evidence="1">
    <location>
        <begin position="95"/>
        <end position="105"/>
    </location>
</feature>
<dbReference type="OrthoDB" id="3553834at2759"/>
<evidence type="ECO:0000313" key="2">
    <source>
        <dbReference type="EMBL" id="KAG9242068.1"/>
    </source>
</evidence>
<proteinExistence type="predicted"/>
<comment type="caution">
    <text evidence="2">The sequence shown here is derived from an EMBL/GenBank/DDBJ whole genome shotgun (WGS) entry which is preliminary data.</text>
</comment>
<feature type="compositionally biased region" description="Basic residues" evidence="1">
    <location>
        <begin position="314"/>
        <end position="325"/>
    </location>
</feature>
<dbReference type="EMBL" id="MU254117">
    <property type="protein sequence ID" value="KAG9242068.1"/>
    <property type="molecule type" value="Genomic_DNA"/>
</dbReference>
<feature type="region of interest" description="Disordered" evidence="1">
    <location>
        <begin position="305"/>
        <end position="325"/>
    </location>
</feature>